<feature type="transmembrane region" description="Helical" evidence="7">
    <location>
        <begin position="147"/>
        <end position="177"/>
    </location>
</feature>
<keyword evidence="5 7" id="KW-1133">Transmembrane helix</keyword>
<dbReference type="GO" id="GO:0015109">
    <property type="term" value="F:chromate transmembrane transporter activity"/>
    <property type="evidence" value="ECO:0007669"/>
    <property type="project" value="InterPro"/>
</dbReference>
<dbReference type="GO" id="GO:0005886">
    <property type="term" value="C:plasma membrane"/>
    <property type="evidence" value="ECO:0007669"/>
    <property type="project" value="UniProtKB-SubCell"/>
</dbReference>
<keyword evidence="4 7" id="KW-0812">Transmembrane</keyword>
<dbReference type="PANTHER" id="PTHR43663:SF1">
    <property type="entry name" value="CHROMATE TRANSPORTER"/>
    <property type="match status" value="1"/>
</dbReference>
<evidence type="ECO:0000313" key="9">
    <source>
        <dbReference type="Proteomes" id="UP000270673"/>
    </source>
</evidence>
<protein>
    <submittedName>
        <fullName evidence="8">Chromate transporter</fullName>
    </submittedName>
</protein>
<organism evidence="8 9">
    <name type="scientific">Butyricimonas faecalis</name>
    <dbReference type="NCBI Taxonomy" id="2093856"/>
    <lineage>
        <taxon>Bacteria</taxon>
        <taxon>Pseudomonadati</taxon>
        <taxon>Bacteroidota</taxon>
        <taxon>Bacteroidia</taxon>
        <taxon>Bacteroidales</taxon>
        <taxon>Odoribacteraceae</taxon>
        <taxon>Butyricimonas</taxon>
    </lineage>
</organism>
<dbReference type="Pfam" id="PF02417">
    <property type="entry name" value="Chromate_transp"/>
    <property type="match status" value="1"/>
</dbReference>
<comment type="similarity">
    <text evidence="2">Belongs to the chromate ion transporter (CHR) (TC 2.A.51) family.</text>
</comment>
<proteinExistence type="inferred from homology"/>
<reference evidence="8 9" key="1">
    <citation type="submission" date="2018-10" db="EMBL/GenBank/DDBJ databases">
        <title>Butyricimonas faecalis sp. nov., isolated from human faeces and emended description of the genus Butyricimonas.</title>
        <authorList>
            <person name="Le Roy T."/>
            <person name="Van der Smissen P."/>
            <person name="Paquot A."/>
            <person name="Delzenne N."/>
            <person name="Muccioli G."/>
            <person name="Collet J.-F."/>
            <person name="Cani P.D."/>
        </authorList>
    </citation>
    <scope>NUCLEOTIDE SEQUENCE [LARGE SCALE GENOMIC DNA]</scope>
    <source>
        <strain evidence="8 9">H184</strain>
    </source>
</reference>
<gene>
    <name evidence="8" type="ORF">D8S85_12610</name>
</gene>
<sequence>MSELDLYISLFITFFKIGLFGFGGGYAMLSLIQHDVVETHNWISVADFTDIVAISQSTPGPIAFNTATYIGYTATGSIWGSAICTIAVSLPSLIIMVMISKFFFMFRDNKYVEMAMQGLKITVLGLIGAAALLLMNKQNFVDYKSYVIFAIAFIATFKFKMDPILMIIAAGIVGYILY</sequence>
<dbReference type="EMBL" id="CP032819">
    <property type="protein sequence ID" value="AZS30304.1"/>
    <property type="molecule type" value="Genomic_DNA"/>
</dbReference>
<dbReference type="OrthoDB" id="9788907at2"/>
<dbReference type="InterPro" id="IPR003370">
    <property type="entry name" value="Chromate_transpt"/>
</dbReference>
<name>A0A3Q9INX6_9BACT</name>
<evidence type="ECO:0000256" key="1">
    <source>
        <dbReference type="ARBA" id="ARBA00004651"/>
    </source>
</evidence>
<keyword evidence="6 7" id="KW-0472">Membrane</keyword>
<evidence type="ECO:0000256" key="5">
    <source>
        <dbReference type="ARBA" id="ARBA00022989"/>
    </source>
</evidence>
<feature type="transmembrane region" description="Helical" evidence="7">
    <location>
        <begin position="118"/>
        <end position="135"/>
    </location>
</feature>
<evidence type="ECO:0000313" key="8">
    <source>
        <dbReference type="EMBL" id="AZS30304.1"/>
    </source>
</evidence>
<evidence type="ECO:0000256" key="7">
    <source>
        <dbReference type="SAM" id="Phobius"/>
    </source>
</evidence>
<feature type="transmembrane region" description="Helical" evidence="7">
    <location>
        <begin position="78"/>
        <end position="106"/>
    </location>
</feature>
<comment type="subcellular location">
    <subcellularLocation>
        <location evidence="1">Cell membrane</location>
        <topology evidence="1">Multi-pass membrane protein</topology>
    </subcellularLocation>
</comment>
<evidence type="ECO:0000256" key="2">
    <source>
        <dbReference type="ARBA" id="ARBA00005262"/>
    </source>
</evidence>
<dbReference type="RefSeq" id="WP_106480962.1">
    <property type="nucleotide sequence ID" value="NZ_CP032819.1"/>
</dbReference>
<dbReference type="Proteomes" id="UP000270673">
    <property type="component" value="Chromosome"/>
</dbReference>
<evidence type="ECO:0000256" key="4">
    <source>
        <dbReference type="ARBA" id="ARBA00022692"/>
    </source>
</evidence>
<dbReference type="InterPro" id="IPR052518">
    <property type="entry name" value="CHR_Transporter"/>
</dbReference>
<dbReference type="PANTHER" id="PTHR43663">
    <property type="entry name" value="CHROMATE TRANSPORT PROTEIN-RELATED"/>
    <property type="match status" value="1"/>
</dbReference>
<dbReference type="AlphaFoldDB" id="A0A3Q9INX6"/>
<evidence type="ECO:0000256" key="6">
    <source>
        <dbReference type="ARBA" id="ARBA00023136"/>
    </source>
</evidence>
<accession>A0A3Q9INX6</accession>
<evidence type="ECO:0000256" key="3">
    <source>
        <dbReference type="ARBA" id="ARBA00022475"/>
    </source>
</evidence>
<dbReference type="KEGG" id="buy:D8S85_12610"/>
<keyword evidence="3" id="KW-1003">Cell membrane</keyword>
<keyword evidence="9" id="KW-1185">Reference proteome</keyword>
<feature type="transmembrane region" description="Helical" evidence="7">
    <location>
        <begin position="7"/>
        <end position="29"/>
    </location>
</feature>